<evidence type="ECO:0000313" key="2">
    <source>
        <dbReference type="Proteomes" id="UP000664169"/>
    </source>
</evidence>
<organism evidence="1 2">
    <name type="scientific">Gomphillus americanus</name>
    <dbReference type="NCBI Taxonomy" id="1940652"/>
    <lineage>
        <taxon>Eukaryota</taxon>
        <taxon>Fungi</taxon>
        <taxon>Dikarya</taxon>
        <taxon>Ascomycota</taxon>
        <taxon>Pezizomycotina</taxon>
        <taxon>Lecanoromycetes</taxon>
        <taxon>OSLEUM clade</taxon>
        <taxon>Ostropomycetidae</taxon>
        <taxon>Ostropales</taxon>
        <taxon>Graphidaceae</taxon>
        <taxon>Gomphilloideae</taxon>
        <taxon>Gomphillus</taxon>
    </lineage>
</organism>
<dbReference type="Proteomes" id="UP000664169">
    <property type="component" value="Unassembled WGS sequence"/>
</dbReference>
<gene>
    <name evidence="1" type="ORF">GOMPHAMPRED_001436</name>
</gene>
<accession>A0A8H3F8T4</accession>
<proteinExistence type="predicted"/>
<name>A0A8H3F8T4_9LECA</name>
<protein>
    <submittedName>
        <fullName evidence="1">Uncharacterized protein</fullName>
    </submittedName>
</protein>
<dbReference type="EMBL" id="CAJPDQ010000013">
    <property type="protein sequence ID" value="CAF9918152.1"/>
    <property type="molecule type" value="Genomic_DNA"/>
</dbReference>
<reference evidence="1" key="1">
    <citation type="submission" date="2021-03" db="EMBL/GenBank/DDBJ databases">
        <authorList>
            <person name="Tagirdzhanova G."/>
        </authorList>
    </citation>
    <scope>NUCLEOTIDE SEQUENCE</scope>
</reference>
<keyword evidence="2" id="KW-1185">Reference proteome</keyword>
<dbReference type="AlphaFoldDB" id="A0A8H3F8T4"/>
<evidence type="ECO:0000313" key="1">
    <source>
        <dbReference type="EMBL" id="CAF9918152.1"/>
    </source>
</evidence>
<comment type="caution">
    <text evidence="1">The sequence shown here is derived from an EMBL/GenBank/DDBJ whole genome shotgun (WGS) entry which is preliminary data.</text>
</comment>
<sequence length="166" mass="19181">MCEAIQSSVLTNSRHETIEAWSERDRRLLAQLCVPKPRSWSHIIVAFQQNAEHFRSAEAITKQWDLVESSEPNLVQEVQDCMDLQGNQHPIQTEKTQTATSSVTETVELARDTEDDEDLALNAALIDDEELRQEQFYVLQHYMDSVLICEEPSQIVARLKREERDL</sequence>